<dbReference type="RefSeq" id="WP_091727719.1">
    <property type="nucleotide sequence ID" value="NZ_FNQE01000007.1"/>
</dbReference>
<evidence type="ECO:0000256" key="1">
    <source>
        <dbReference type="SAM" id="Phobius"/>
    </source>
</evidence>
<keyword evidence="1" id="KW-0812">Transmembrane</keyword>
<feature type="transmembrane region" description="Helical" evidence="1">
    <location>
        <begin position="73"/>
        <end position="90"/>
    </location>
</feature>
<dbReference type="AlphaFoldDB" id="A0A1H3MLF8"/>
<keyword evidence="1" id="KW-0472">Membrane</keyword>
<dbReference type="EMBL" id="FNQE01000007">
    <property type="protein sequence ID" value="SDY77541.1"/>
    <property type="molecule type" value="Genomic_DNA"/>
</dbReference>
<dbReference type="STRING" id="415015.SAMN05660462_00867"/>
<protein>
    <submittedName>
        <fullName evidence="2">Uncharacterized protein</fullName>
    </submittedName>
</protein>
<feature type="transmembrane region" description="Helical" evidence="1">
    <location>
        <begin position="38"/>
        <end position="61"/>
    </location>
</feature>
<organism evidence="2 3">
    <name type="scientific">Proteiniborus ethanoligenes</name>
    <dbReference type="NCBI Taxonomy" id="415015"/>
    <lineage>
        <taxon>Bacteria</taxon>
        <taxon>Bacillati</taxon>
        <taxon>Bacillota</taxon>
        <taxon>Clostridia</taxon>
        <taxon>Eubacteriales</taxon>
        <taxon>Proteiniborus</taxon>
    </lineage>
</organism>
<keyword evidence="3" id="KW-1185">Reference proteome</keyword>
<dbReference type="Proteomes" id="UP000198625">
    <property type="component" value="Unassembled WGS sequence"/>
</dbReference>
<proteinExistence type="predicted"/>
<keyword evidence="1" id="KW-1133">Transmembrane helix</keyword>
<accession>A0A1H3MLF8</accession>
<evidence type="ECO:0000313" key="3">
    <source>
        <dbReference type="Proteomes" id="UP000198625"/>
    </source>
</evidence>
<evidence type="ECO:0000313" key="2">
    <source>
        <dbReference type="EMBL" id="SDY77541.1"/>
    </source>
</evidence>
<name>A0A1H3MLF8_9FIRM</name>
<gene>
    <name evidence="2" type="ORF">SAMN05660462_00867</name>
</gene>
<reference evidence="3" key="1">
    <citation type="submission" date="2016-10" db="EMBL/GenBank/DDBJ databases">
        <authorList>
            <person name="Varghese N."/>
            <person name="Submissions S."/>
        </authorList>
    </citation>
    <scope>NUCLEOTIDE SEQUENCE [LARGE SCALE GENOMIC DNA]</scope>
    <source>
        <strain evidence="3">DSM 21650</strain>
    </source>
</reference>
<sequence>MEFNNYYDPGKYSNDHHKPNYYSGSSGDSDDVVSMGTWVMVLILTGIPIINIIAVLVMAFGSGNKNIKNYGKAALIIIGISILLGILLAACSAF</sequence>